<proteinExistence type="inferred from homology"/>
<comment type="subcellular location">
    <subcellularLocation>
        <location evidence="1">Periplasm</location>
    </subcellularLocation>
</comment>
<geneLocation type="plasmid" evidence="4 5">
    <name>p1</name>
</geneLocation>
<dbReference type="PIRSF" id="PIRSF002741">
    <property type="entry name" value="MppA"/>
    <property type="match status" value="1"/>
</dbReference>
<dbReference type="InterPro" id="IPR039424">
    <property type="entry name" value="SBP_5"/>
</dbReference>
<accession>A0ABX7JJ67</accession>
<dbReference type="EMBL" id="CP070369">
    <property type="protein sequence ID" value="QRZ14288.1"/>
    <property type="molecule type" value="Genomic_DNA"/>
</dbReference>
<protein>
    <submittedName>
        <fullName evidence="4">ABC transporter substrate-binding protein</fullName>
    </submittedName>
</protein>
<keyword evidence="5" id="KW-1185">Reference proteome</keyword>
<dbReference type="SUPFAM" id="SSF53850">
    <property type="entry name" value="Periplasmic binding protein-like II"/>
    <property type="match status" value="1"/>
</dbReference>
<dbReference type="Gene3D" id="3.10.105.10">
    <property type="entry name" value="Dipeptide-binding Protein, Domain 3"/>
    <property type="match status" value="1"/>
</dbReference>
<feature type="domain" description="Solute-binding protein family 5" evidence="3">
    <location>
        <begin position="85"/>
        <end position="421"/>
    </location>
</feature>
<sequence length="518" mass="57150">MALIFNRRSLLLGGGALAVASSLGLRPSPLMAQAAPRKGGTFRVAIADFDIADTLDPQLNETRFTMHVQYQLRNALIEVGPGGTLIPELATEWGANDDLTEWTFKLRQGVEFHNGKTLDANDVVFSINLHRGPDTVSETRALMLQITDVQAVAPDEVKVTLEAPNASFPALMAMVTMVIVPADDRDFDKGIGTGGYTLESFEPGVSARVVRFPNYWKEGRAHFDAIETRCIADVNARTTALQTGQIDAMGGVDTATAMLLTAMPSIKLLQTKGKQHYAFSMDTRDPLFVDPNVRLAMKLAMDRQEMLDKVLSGFGSIANDQPISEAYEYHNPDIPQHSYDPDQARALLEKAGVSGLRVPLHVAEAPFTGATDMAQLYAEQASRAGITIDVRREPDDGYWSNIWGKRPMFATKWSGRVNEDLMLSLAYSRESIGSWNETGWDNDEFNAKLVAARGEKDEAKRKQLYWECQSLISTDGGMVAPLWADFLDAVSDKVAHGELANDWELDGARAGERWWFTE</sequence>
<dbReference type="InterPro" id="IPR000914">
    <property type="entry name" value="SBP_5_dom"/>
</dbReference>
<evidence type="ECO:0000313" key="5">
    <source>
        <dbReference type="Proteomes" id="UP000663629"/>
    </source>
</evidence>
<dbReference type="InterPro" id="IPR006311">
    <property type="entry name" value="TAT_signal"/>
</dbReference>
<dbReference type="PANTHER" id="PTHR30290">
    <property type="entry name" value="PERIPLASMIC BINDING COMPONENT OF ABC TRANSPORTER"/>
    <property type="match status" value="1"/>
</dbReference>
<reference evidence="4 5" key="1">
    <citation type="submission" date="2021-02" db="EMBL/GenBank/DDBJ databases">
        <title>Paracoccus methylovroum sp.nov., a new methanol and methylamine utilizing methylotrophic denitrifer.</title>
        <authorList>
            <person name="Timsy T."/>
            <person name="Behrendt U."/>
            <person name="Ulrich A."/>
            <person name="Spanner T."/>
            <person name="Foesel B.U."/>
            <person name="Horn M.A."/>
            <person name="Kolb S."/>
        </authorList>
    </citation>
    <scope>NUCLEOTIDE SEQUENCE [LARGE SCALE GENOMIC DNA]</scope>
    <source>
        <strain evidence="4 5">H4-D09</strain>
        <plasmid evidence="4 5">p1</plasmid>
    </source>
</reference>
<evidence type="ECO:0000313" key="4">
    <source>
        <dbReference type="EMBL" id="QRZ14288.1"/>
    </source>
</evidence>
<comment type="similarity">
    <text evidence="2">Belongs to the bacterial solute-binding protein 5 family.</text>
</comment>
<organism evidence="4 5">
    <name type="scientific">Paracoccus methylovorus</name>
    <dbReference type="NCBI Taxonomy" id="2812658"/>
    <lineage>
        <taxon>Bacteria</taxon>
        <taxon>Pseudomonadati</taxon>
        <taxon>Pseudomonadota</taxon>
        <taxon>Alphaproteobacteria</taxon>
        <taxon>Rhodobacterales</taxon>
        <taxon>Paracoccaceae</taxon>
        <taxon>Paracoccus</taxon>
    </lineage>
</organism>
<dbReference type="PROSITE" id="PS51318">
    <property type="entry name" value="TAT"/>
    <property type="match status" value="1"/>
</dbReference>
<dbReference type="Pfam" id="PF00496">
    <property type="entry name" value="SBP_bac_5"/>
    <property type="match status" value="1"/>
</dbReference>
<evidence type="ECO:0000256" key="2">
    <source>
        <dbReference type="ARBA" id="ARBA00005695"/>
    </source>
</evidence>
<keyword evidence="4" id="KW-0614">Plasmid</keyword>
<evidence type="ECO:0000256" key="1">
    <source>
        <dbReference type="ARBA" id="ARBA00004418"/>
    </source>
</evidence>
<gene>
    <name evidence="4" type="ORF">JWJ88_12380</name>
</gene>
<dbReference type="RefSeq" id="WP_205295265.1">
    <property type="nucleotide sequence ID" value="NZ_CP070369.1"/>
</dbReference>
<dbReference type="Gene3D" id="3.40.190.10">
    <property type="entry name" value="Periplasmic binding protein-like II"/>
    <property type="match status" value="1"/>
</dbReference>
<evidence type="ECO:0000259" key="3">
    <source>
        <dbReference type="Pfam" id="PF00496"/>
    </source>
</evidence>
<dbReference type="Proteomes" id="UP000663629">
    <property type="component" value="Plasmid p1"/>
</dbReference>
<dbReference type="InterPro" id="IPR030678">
    <property type="entry name" value="Peptide/Ni-bd"/>
</dbReference>
<dbReference type="CDD" id="cd08503">
    <property type="entry name" value="PBP2_NikA_DppA_OppA_like_17"/>
    <property type="match status" value="1"/>
</dbReference>
<name>A0ABX7JJ67_9RHOB</name>
<dbReference type="Gene3D" id="3.90.76.10">
    <property type="entry name" value="Dipeptide-binding Protein, Domain 1"/>
    <property type="match status" value="1"/>
</dbReference>